<feature type="non-terminal residue" evidence="2">
    <location>
        <position position="599"/>
    </location>
</feature>
<dbReference type="OrthoDB" id="4925214at2759"/>
<gene>
    <name evidence="2" type="ORF">TPAR_07001</name>
</gene>
<comment type="caution">
    <text evidence="2">The sequence shown here is derived from an EMBL/GenBank/DDBJ whole genome shotgun (WGS) entry which is preliminary data.</text>
</comment>
<dbReference type="InterPro" id="IPR027417">
    <property type="entry name" value="P-loop_NTPase"/>
</dbReference>
<dbReference type="Gene3D" id="1.25.40.10">
    <property type="entry name" value="Tetratricopeptide repeat domain"/>
    <property type="match status" value="1"/>
</dbReference>
<reference evidence="2 3" key="1">
    <citation type="submission" date="2018-01" db="EMBL/GenBank/DDBJ databases">
        <title>Harnessing the power of phylogenomics to disentangle the directionality and signatures of interkingdom host jumping in the parasitic fungal genus Tolypocladium.</title>
        <authorList>
            <person name="Quandt C.A."/>
            <person name="Patterson W."/>
            <person name="Spatafora J.W."/>
        </authorList>
    </citation>
    <scope>NUCLEOTIDE SEQUENCE [LARGE SCALE GENOMIC DNA]</scope>
    <source>
        <strain evidence="2 3">NRBC 100945</strain>
    </source>
</reference>
<keyword evidence="3" id="KW-1185">Reference proteome</keyword>
<dbReference type="Proteomes" id="UP000237481">
    <property type="component" value="Unassembled WGS sequence"/>
</dbReference>
<dbReference type="InterPro" id="IPR002182">
    <property type="entry name" value="NB-ARC"/>
</dbReference>
<evidence type="ECO:0000313" key="2">
    <source>
        <dbReference type="EMBL" id="POR32818.1"/>
    </source>
</evidence>
<dbReference type="PANTHER" id="PTHR46082">
    <property type="entry name" value="ATP/GTP-BINDING PROTEIN-RELATED"/>
    <property type="match status" value="1"/>
</dbReference>
<dbReference type="GO" id="GO:0043531">
    <property type="term" value="F:ADP binding"/>
    <property type="evidence" value="ECO:0007669"/>
    <property type="project" value="InterPro"/>
</dbReference>
<dbReference type="InterPro" id="IPR053137">
    <property type="entry name" value="NLR-like"/>
</dbReference>
<sequence>MTQVPTVSFGPQHQGLQVGQSYGSINAEFHLALERPETPPQPFAIIPFYRDPGFVNRGDILDQIHQRCSEPPGRMALVGLGGVGKSQLAIEFAHQVAAGPAATWVFWVHAGTHARVEEGFRTIADAVKLSGRNQAEADIPQLVYSWLSNEQNGKWVMILDSADDDDVFYAASGRGRGGRPLATYLPQSRNGSILLTTRNRGLAYMVTGNHRHIIEVGPMAQADALTLLEKRLESPSETDIAADLVRALDLIPLAISQAAAYINARRPRSSPEKYMAEFRESERKRARLLRHDAGDLRRDLRSDGGASNAILTTWEITFDYIRSKRPSAGDLLSLMSFFDRQGIPESLLKPAQNAEGVVRECGLDKWEDPESDGSDGETDDGFEDDIAILRGFYLVTVNEGGDLFEMHGLVQLSTRKWLEACGSQEKFKQQFLTRMAASFPTGDYSNWATCQRLFAHVESAINCRPADGKLEETWATLLYNGGWYAWLQGRYDIAGRMLRKVRKTREKRLGKENEATLASTSLFARVLLDKGLYKEAEELCVQVMETTKTKLGADHPGTISSMADLASTYWNQGRWEEAEKLQVQVVETYKTKLGADHPD</sequence>
<dbReference type="Gene3D" id="3.40.50.300">
    <property type="entry name" value="P-loop containing nucleotide triphosphate hydrolases"/>
    <property type="match status" value="1"/>
</dbReference>
<dbReference type="PANTHER" id="PTHR46082:SF6">
    <property type="entry name" value="AAA+ ATPASE DOMAIN-CONTAINING PROTEIN-RELATED"/>
    <property type="match status" value="1"/>
</dbReference>
<name>A0A2S4KRM3_9HYPO</name>
<dbReference type="STRING" id="94208.A0A2S4KRM3"/>
<dbReference type="InterPro" id="IPR011990">
    <property type="entry name" value="TPR-like_helical_dom_sf"/>
</dbReference>
<organism evidence="2 3">
    <name type="scientific">Tolypocladium paradoxum</name>
    <dbReference type="NCBI Taxonomy" id="94208"/>
    <lineage>
        <taxon>Eukaryota</taxon>
        <taxon>Fungi</taxon>
        <taxon>Dikarya</taxon>
        <taxon>Ascomycota</taxon>
        <taxon>Pezizomycotina</taxon>
        <taxon>Sordariomycetes</taxon>
        <taxon>Hypocreomycetidae</taxon>
        <taxon>Hypocreales</taxon>
        <taxon>Ophiocordycipitaceae</taxon>
        <taxon>Tolypocladium</taxon>
    </lineage>
</organism>
<protein>
    <submittedName>
        <fullName evidence="2">Kinesin light chain</fullName>
    </submittedName>
</protein>
<dbReference type="EMBL" id="PKSG01000791">
    <property type="protein sequence ID" value="POR32818.1"/>
    <property type="molecule type" value="Genomic_DNA"/>
</dbReference>
<dbReference type="SUPFAM" id="SSF52540">
    <property type="entry name" value="P-loop containing nucleoside triphosphate hydrolases"/>
    <property type="match status" value="1"/>
</dbReference>
<dbReference type="AlphaFoldDB" id="A0A2S4KRM3"/>
<dbReference type="Pfam" id="PF13374">
    <property type="entry name" value="TPR_10"/>
    <property type="match status" value="3"/>
</dbReference>
<dbReference type="SUPFAM" id="SSF48452">
    <property type="entry name" value="TPR-like"/>
    <property type="match status" value="1"/>
</dbReference>
<dbReference type="Pfam" id="PF00931">
    <property type="entry name" value="NB-ARC"/>
    <property type="match status" value="1"/>
</dbReference>
<evidence type="ECO:0000259" key="1">
    <source>
        <dbReference type="Pfam" id="PF00931"/>
    </source>
</evidence>
<proteinExistence type="predicted"/>
<feature type="domain" description="NB-ARC" evidence="1">
    <location>
        <begin position="62"/>
        <end position="230"/>
    </location>
</feature>
<accession>A0A2S4KRM3</accession>
<evidence type="ECO:0000313" key="3">
    <source>
        <dbReference type="Proteomes" id="UP000237481"/>
    </source>
</evidence>